<sequence>MGIYVCVFVLKCIGAGDINCV</sequence>
<protein>
    <submittedName>
        <fullName evidence="1">Uncharacterized protein</fullName>
    </submittedName>
</protein>
<accession>A0A0A9DQT3</accession>
<organism evidence="1">
    <name type="scientific">Arundo donax</name>
    <name type="common">Giant reed</name>
    <name type="synonym">Donax arundinaceus</name>
    <dbReference type="NCBI Taxonomy" id="35708"/>
    <lineage>
        <taxon>Eukaryota</taxon>
        <taxon>Viridiplantae</taxon>
        <taxon>Streptophyta</taxon>
        <taxon>Embryophyta</taxon>
        <taxon>Tracheophyta</taxon>
        <taxon>Spermatophyta</taxon>
        <taxon>Magnoliopsida</taxon>
        <taxon>Liliopsida</taxon>
        <taxon>Poales</taxon>
        <taxon>Poaceae</taxon>
        <taxon>PACMAD clade</taxon>
        <taxon>Arundinoideae</taxon>
        <taxon>Arundineae</taxon>
        <taxon>Arundo</taxon>
    </lineage>
</organism>
<reference evidence="1" key="2">
    <citation type="journal article" date="2015" name="Data Brief">
        <title>Shoot transcriptome of the giant reed, Arundo donax.</title>
        <authorList>
            <person name="Barrero R.A."/>
            <person name="Guerrero F.D."/>
            <person name="Moolhuijzen P."/>
            <person name="Goolsby J.A."/>
            <person name="Tidwell J."/>
            <person name="Bellgard S.E."/>
            <person name="Bellgard M.I."/>
        </authorList>
    </citation>
    <scope>NUCLEOTIDE SEQUENCE</scope>
    <source>
        <tissue evidence="1">Shoot tissue taken approximately 20 cm above the soil surface</tissue>
    </source>
</reference>
<evidence type="ECO:0000313" key="1">
    <source>
        <dbReference type="EMBL" id="JAD90964.1"/>
    </source>
</evidence>
<dbReference type="EMBL" id="GBRH01206931">
    <property type="protein sequence ID" value="JAD90964.1"/>
    <property type="molecule type" value="Transcribed_RNA"/>
</dbReference>
<name>A0A0A9DQT3_ARUDO</name>
<dbReference type="AlphaFoldDB" id="A0A0A9DQT3"/>
<proteinExistence type="predicted"/>
<reference evidence="1" key="1">
    <citation type="submission" date="2014-09" db="EMBL/GenBank/DDBJ databases">
        <authorList>
            <person name="Magalhaes I.L.F."/>
            <person name="Oliveira U."/>
            <person name="Santos F.R."/>
            <person name="Vidigal T.H.D.A."/>
            <person name="Brescovit A.D."/>
            <person name="Santos A.J."/>
        </authorList>
    </citation>
    <scope>NUCLEOTIDE SEQUENCE</scope>
    <source>
        <tissue evidence="1">Shoot tissue taken approximately 20 cm above the soil surface</tissue>
    </source>
</reference>